<keyword evidence="3 6" id="KW-0732">Signal</keyword>
<evidence type="ECO:0000256" key="5">
    <source>
        <dbReference type="ARBA" id="ARBA00023237"/>
    </source>
</evidence>
<keyword evidence="9" id="KW-1185">Reference proteome</keyword>
<evidence type="ECO:0000256" key="3">
    <source>
        <dbReference type="ARBA" id="ARBA00022729"/>
    </source>
</evidence>
<dbReference type="SUPFAM" id="SSF48452">
    <property type="entry name" value="TPR-like"/>
    <property type="match status" value="1"/>
</dbReference>
<evidence type="ECO:0000259" key="7">
    <source>
        <dbReference type="Pfam" id="PF07980"/>
    </source>
</evidence>
<dbReference type="InterPro" id="IPR012944">
    <property type="entry name" value="SusD_RagB_dom"/>
</dbReference>
<feature type="domain" description="RagB/SusD" evidence="7">
    <location>
        <begin position="263"/>
        <end position="484"/>
    </location>
</feature>
<evidence type="ECO:0000256" key="1">
    <source>
        <dbReference type="ARBA" id="ARBA00004442"/>
    </source>
</evidence>
<dbReference type="Proteomes" id="UP000659388">
    <property type="component" value="Unassembled WGS sequence"/>
</dbReference>
<dbReference type="GO" id="GO:0009279">
    <property type="term" value="C:cell outer membrane"/>
    <property type="evidence" value="ECO:0007669"/>
    <property type="project" value="UniProtKB-SubCell"/>
</dbReference>
<keyword evidence="4" id="KW-0472">Membrane</keyword>
<dbReference type="Gene3D" id="1.25.40.390">
    <property type="match status" value="1"/>
</dbReference>
<protein>
    <submittedName>
        <fullName evidence="8">RagB/SusD family nutrient uptake outer membrane protein</fullName>
    </submittedName>
</protein>
<reference evidence="8" key="1">
    <citation type="submission" date="2021-01" db="EMBL/GenBank/DDBJ databases">
        <title>Fulvivirga kasyanovii gen. nov., sp nov., a novel member of the phylum Bacteroidetes isolated from seawater in a mussel farm.</title>
        <authorList>
            <person name="Zhao L.-H."/>
            <person name="Wang Z.-J."/>
        </authorList>
    </citation>
    <scope>NUCLEOTIDE SEQUENCE</scope>
    <source>
        <strain evidence="8">2943</strain>
    </source>
</reference>
<sequence length="514" mass="57664">MKYLKNILLIALIFSLSIACDDKLNEPLENEPLGITKTVEGQRNILLGAYQKFYDLGWEVHPTIGLRGDDVNKAGGTDQAIMETLDNYKYDPNAWFLNTTWNGFYNDIVAGFSLEIEKIREINEVLDDKSGGNQYVAEIQVLIGFELLQLTRMWGDILVPTSSNSDEFKALPLTRREDALKYISELMDKALPDLPDTRPNQRSDIQGGVTRYTALAIKAMANLDLENYQAVEEATSEIIQNGGFSLYNDFYYLFKKAGELSDESLLELQYSDFGSSSTATNEYNHQYDFYGPLSDGWKPLIPGVSGGWGFYEPTLKYIEFMLDRKDYSRLETSVLFTPNGVKQLENDGYNDLPDFTNAAEDGFIYTRDGDGIGNHARALFQSGKFYLPSIEISSNVNRYNSGKNFIVIRYSEILLMHAEAIVSGAASTSISAEEAVNMVRARAGLDPLAAVTLDDVLDEKYAEFATEWGIRFADVVRHGFTSELNEGGKIYDPSNDRFVPYPTAQVDQLPQLSN</sequence>
<dbReference type="InterPro" id="IPR011990">
    <property type="entry name" value="TPR-like_helical_dom_sf"/>
</dbReference>
<evidence type="ECO:0000256" key="6">
    <source>
        <dbReference type="SAM" id="SignalP"/>
    </source>
</evidence>
<comment type="similarity">
    <text evidence="2">Belongs to the SusD family.</text>
</comment>
<feature type="signal peptide" evidence="6">
    <location>
        <begin position="1"/>
        <end position="19"/>
    </location>
</feature>
<dbReference type="PROSITE" id="PS51257">
    <property type="entry name" value="PROKAR_LIPOPROTEIN"/>
    <property type="match status" value="1"/>
</dbReference>
<dbReference type="EMBL" id="JAESIY010000009">
    <property type="protein sequence ID" value="MBL3657698.1"/>
    <property type="molecule type" value="Genomic_DNA"/>
</dbReference>
<name>A0A937JZT9_9BACT</name>
<comment type="subcellular location">
    <subcellularLocation>
        <location evidence="1">Cell outer membrane</location>
    </subcellularLocation>
</comment>
<organism evidence="8 9">
    <name type="scientific">Fulvivirga sediminis</name>
    <dbReference type="NCBI Taxonomy" id="2803949"/>
    <lineage>
        <taxon>Bacteria</taxon>
        <taxon>Pseudomonadati</taxon>
        <taxon>Bacteroidota</taxon>
        <taxon>Cytophagia</taxon>
        <taxon>Cytophagales</taxon>
        <taxon>Fulvivirgaceae</taxon>
        <taxon>Fulvivirga</taxon>
    </lineage>
</organism>
<evidence type="ECO:0000313" key="9">
    <source>
        <dbReference type="Proteomes" id="UP000659388"/>
    </source>
</evidence>
<evidence type="ECO:0000256" key="2">
    <source>
        <dbReference type="ARBA" id="ARBA00006275"/>
    </source>
</evidence>
<accession>A0A937JZT9</accession>
<gene>
    <name evidence="8" type="ORF">JL102_16225</name>
</gene>
<dbReference type="RefSeq" id="WP_202245493.1">
    <property type="nucleotide sequence ID" value="NZ_JAESIY010000009.1"/>
</dbReference>
<evidence type="ECO:0000256" key="4">
    <source>
        <dbReference type="ARBA" id="ARBA00023136"/>
    </source>
</evidence>
<dbReference type="Pfam" id="PF07980">
    <property type="entry name" value="SusD_RagB"/>
    <property type="match status" value="1"/>
</dbReference>
<keyword evidence="5" id="KW-0998">Cell outer membrane</keyword>
<comment type="caution">
    <text evidence="8">The sequence shown here is derived from an EMBL/GenBank/DDBJ whole genome shotgun (WGS) entry which is preliminary data.</text>
</comment>
<dbReference type="AlphaFoldDB" id="A0A937JZT9"/>
<evidence type="ECO:0000313" key="8">
    <source>
        <dbReference type="EMBL" id="MBL3657698.1"/>
    </source>
</evidence>
<proteinExistence type="inferred from homology"/>
<feature type="chain" id="PRO_5037508218" evidence="6">
    <location>
        <begin position="20"/>
        <end position="514"/>
    </location>
</feature>